<keyword evidence="1" id="KW-0430">Lectin</keyword>
<evidence type="ECO:0000313" key="5">
    <source>
        <dbReference type="Proteomes" id="UP001370490"/>
    </source>
</evidence>
<dbReference type="EMBL" id="JBAMMX010000002">
    <property type="protein sequence ID" value="KAK6945853.1"/>
    <property type="molecule type" value="Genomic_DNA"/>
</dbReference>
<name>A0AAN8WG04_9MAGN</name>
<dbReference type="Pfam" id="PF00139">
    <property type="entry name" value="Lectin_legB"/>
    <property type="match status" value="1"/>
</dbReference>
<dbReference type="Gene3D" id="2.60.40.4220">
    <property type="match status" value="1"/>
</dbReference>
<reference evidence="4 5" key="1">
    <citation type="submission" date="2023-12" db="EMBL/GenBank/DDBJ databases">
        <title>A high-quality genome assembly for Dillenia turbinata (Dilleniales).</title>
        <authorList>
            <person name="Chanderbali A."/>
        </authorList>
    </citation>
    <scope>NUCLEOTIDE SEQUENCE [LARGE SCALE GENOMIC DNA]</scope>
    <source>
        <strain evidence="4">LSX21</strain>
        <tissue evidence="4">Leaf</tissue>
    </source>
</reference>
<evidence type="ECO:0000313" key="4">
    <source>
        <dbReference type="EMBL" id="KAK6945853.1"/>
    </source>
</evidence>
<feature type="domain" description="Legume lectin" evidence="3">
    <location>
        <begin position="35"/>
        <end position="104"/>
    </location>
</feature>
<evidence type="ECO:0000259" key="3">
    <source>
        <dbReference type="Pfam" id="PF00139"/>
    </source>
</evidence>
<evidence type="ECO:0000256" key="1">
    <source>
        <dbReference type="ARBA" id="ARBA00022734"/>
    </source>
</evidence>
<comment type="caution">
    <text evidence="4">The sequence shown here is derived from an EMBL/GenBank/DDBJ whole genome shotgun (WGS) entry which is preliminary data.</text>
</comment>
<dbReference type="Proteomes" id="UP001370490">
    <property type="component" value="Unassembled WGS sequence"/>
</dbReference>
<organism evidence="4 5">
    <name type="scientific">Dillenia turbinata</name>
    <dbReference type="NCBI Taxonomy" id="194707"/>
    <lineage>
        <taxon>Eukaryota</taxon>
        <taxon>Viridiplantae</taxon>
        <taxon>Streptophyta</taxon>
        <taxon>Embryophyta</taxon>
        <taxon>Tracheophyta</taxon>
        <taxon>Spermatophyta</taxon>
        <taxon>Magnoliopsida</taxon>
        <taxon>eudicotyledons</taxon>
        <taxon>Gunneridae</taxon>
        <taxon>Pentapetalae</taxon>
        <taxon>Dilleniales</taxon>
        <taxon>Dilleniaceae</taxon>
        <taxon>Dillenia</taxon>
    </lineage>
</organism>
<dbReference type="InterPro" id="IPR053761">
    <property type="entry name" value="Leguminous_Lectin_Domain_sf"/>
</dbReference>
<keyword evidence="5" id="KW-1185">Reference proteome</keyword>
<proteinExistence type="predicted"/>
<dbReference type="InterPro" id="IPR001220">
    <property type="entry name" value="Legume_lectin_dom"/>
</dbReference>
<dbReference type="GO" id="GO:0030246">
    <property type="term" value="F:carbohydrate binding"/>
    <property type="evidence" value="ECO:0007669"/>
    <property type="project" value="UniProtKB-KW"/>
</dbReference>
<protein>
    <submittedName>
        <fullName evidence="4">Legume lectin domain</fullName>
    </submittedName>
</protein>
<accession>A0AAN8WG04</accession>
<dbReference type="InterPro" id="IPR013320">
    <property type="entry name" value="ConA-like_dom_sf"/>
</dbReference>
<sequence length="119" mass="14202">MRPIQEEDDDPALNMSMDDDFEKGTVPKKFSYGSLEFDTFQNTWDWPYEHEVININSMISVTNMSWSSSIMNAQRYDEDNEVAEEMKWVKEKKMVNVTRRWLDMSRIKEQEACFSTKTH</sequence>
<feature type="region of interest" description="Disordered" evidence="2">
    <location>
        <begin position="1"/>
        <end position="20"/>
    </location>
</feature>
<gene>
    <name evidence="4" type="ORF">RJ641_013397</name>
</gene>
<dbReference type="AlphaFoldDB" id="A0AAN8WG04"/>
<evidence type="ECO:0000256" key="2">
    <source>
        <dbReference type="SAM" id="MobiDB-lite"/>
    </source>
</evidence>
<dbReference type="SUPFAM" id="SSF49899">
    <property type="entry name" value="Concanavalin A-like lectins/glucanases"/>
    <property type="match status" value="1"/>
</dbReference>